<dbReference type="EMBL" id="CP017599">
    <property type="protein sequence ID" value="AOX04022.1"/>
    <property type="molecule type" value="Genomic_DNA"/>
</dbReference>
<gene>
    <name evidence="1" type="ORF">BJP34_35445</name>
</gene>
<evidence type="ECO:0000313" key="2">
    <source>
        <dbReference type="Proteomes" id="UP000177870"/>
    </source>
</evidence>
<accession>A0A1D8U297</accession>
<dbReference type="AlphaFoldDB" id="A0A1D8U297"/>
<name>A0A1D8U297_9CYAN</name>
<evidence type="ECO:0000313" key="1">
    <source>
        <dbReference type="EMBL" id="AOX04022.1"/>
    </source>
</evidence>
<sequence length="66" mass="7328">MLPILWNVLCVVITRPINRSKQALDINGITVEFAERLPVPLILFTIAPQIEPGKISTLLKAHAARL</sequence>
<dbReference type="Proteomes" id="UP000177870">
    <property type="component" value="Chromosome"/>
</dbReference>
<proteinExistence type="predicted"/>
<protein>
    <submittedName>
        <fullName evidence="1">Uncharacterized protein</fullName>
    </submittedName>
</protein>
<dbReference type="KEGG" id="mpro:BJP34_35445"/>
<organism evidence="1 2">
    <name type="scientific">Moorena producens PAL-8-15-08-1</name>
    <dbReference type="NCBI Taxonomy" id="1458985"/>
    <lineage>
        <taxon>Bacteria</taxon>
        <taxon>Bacillati</taxon>
        <taxon>Cyanobacteriota</taxon>
        <taxon>Cyanophyceae</taxon>
        <taxon>Coleofasciculales</taxon>
        <taxon>Coleofasciculaceae</taxon>
        <taxon>Moorena</taxon>
    </lineage>
</organism>
<reference evidence="2" key="1">
    <citation type="submission" date="2016-10" db="EMBL/GenBank/DDBJ databases">
        <title>Comparative genomics uncovers the prolific and rare metabolic potential of the cyanobacterial genus Moorea.</title>
        <authorList>
            <person name="Leao T."/>
            <person name="Castelao G."/>
            <person name="Korobeynikov A."/>
            <person name="Monroe E.A."/>
            <person name="Podell S."/>
            <person name="Glukhov E."/>
            <person name="Allen E."/>
            <person name="Gerwick W.H."/>
            <person name="Gerwick L."/>
        </authorList>
    </citation>
    <scope>NUCLEOTIDE SEQUENCE [LARGE SCALE GENOMIC DNA]</scope>
    <source>
        <strain evidence="2">PAL-8-15-08-1</strain>
    </source>
</reference>